<dbReference type="PROSITE" id="PS00280">
    <property type="entry name" value="BPTI_KUNITZ_1"/>
    <property type="match status" value="1"/>
</dbReference>
<evidence type="ECO:0000313" key="14">
    <source>
        <dbReference type="Proteomes" id="UP001364617"/>
    </source>
</evidence>
<comment type="caution">
    <text evidence="13">The sequence shown here is derived from an EMBL/GenBank/DDBJ whole genome shotgun (WGS) entry which is preliminary data.</text>
</comment>
<feature type="compositionally biased region" description="Gly residues" evidence="9">
    <location>
        <begin position="1867"/>
        <end position="1888"/>
    </location>
</feature>
<sequence length="2982" mass="320990">MLLWTMGKNRLLLYALLGIMAFGLFPKLEAQDAPGSADLILLIDGSESVGAANFPLVSELAVQVIEGLAVGRDAIRVALVLYGADPEIQFNLNSYDNKQSVLSAIRGLEYPGGIESNLGAALEEVVDSLFGPDAGGRAAEGVPQALVVISAGESTDDVSQGERALKQASVYTFGIAAGDSATAQLEAIATEKSFVLSAPDVRTVASMGDQILPYINGVAERTIVIQTDFTEAFAVGKRDIIFLIDSSMGPTIINAVREFIKRFIDTMPIGPDQVQVGVAMFSTTPKSEINLNSYSSKESLSSALARIKPKPSAEVNIGAALDFVRTSMLRAESGSRIQDQVTQLVLLLTSKKSKDSVQQPAEALRQMGVLTLAAGSKAADEAELRQIVFDETLFFPMKDFRMLLRNPTNTNIISPLSTLTGVVVTEGPTETGPFVDVTTVHTQKVVRDIVFLVDGSTYVGNNLQRVRDFITGVVNRLDVRPERVRIGLMQFAEGQKNEFYLNTHNTKQDVLSAIAQLSLMGGRALNTGAALQYALANHFQPSAGSRRRQGIQQVLVLITGGPSQDEVKRIADRVAIEGVLTFAVGAGQVKESFLKTVAFVENLAYYRRNFADLSSVVDEIMTPLITVVGETDTTEPEIGPPGPSGGERDVAFLIDGSDDVRGDFPYIRDFISKVIEPLDIGFNKVRVSVVQHSERPSASFYLNTYQTKDEVLRAVNGLTLTGGRSLNTGTALTFMKNTILSPAYGSRSGENVPQFLIVLTGGRSRDSVREPAVALKTDGVVPFGVGVKNADPKQIEAISHNPSFAFNVKEFSQLNTVQERLKNYVNLPDQELKLILEKVKSEGPKKDIVFVIDGSEGVGREFPIILEFVRRVVEKLNVGENRIRVGVVQYGDSPYADIYLNKHRTKEGVLNDIKELQQRGGRQRNLGRAIDFVGQEVLVSGRGGRKQEGVPQFVVVVSGGKATDIIRPSATALKQSGTFTLSIGTRDVSPQELQVTSYVPTFAYTVDDLPGLYTIQDKLITTLTELSSEELANLRPVYPTEATIPVPPGDKRDVVFLIDGTTTMSSQFPAIRDMVQRVVEKLDVGVDNVRVSVVQYSDDPKSEFRLNDYSTKDEVRQAIRRMRSIGGNQLNTGQALEFVSKNIYTSSAGSRVEEGVPQFLILVTGGKSNDDVSGPANQLKSSHVAPFAVGAHNADAEELKLISFSPELTYTIRDFQQPSGVEQQLLTKVSTMTREEIATPPIPKVVLNFGRKDIIFLIDGTDSVGQSGVAHIRDFILKVVDQLDVQPDKVRVALVQYGERPKTEFSLNSHDNKQSVISAIKRLRHMGGRSADLAEAIKYVIRNELQTSAGVRLAQASQHLVVLTGGSSTSDVSTYGPILKGSQINCIGIGAENADPRQLAQITTTSDDILQVTTFPNLPNIQSKFIARLNGTIAEPPTEFEEPTSGLPQAKAADIVFLVDGSINLGKENFKGVMEFILNLIDLFFTERDKIQIGLAHYATDVTDVFYLNTYKNKDDIINAITRAEYKGGREIKTGNAIRHVQNTHFVKERGSRKDEGIPQILMVVTGGRSRDDSKTAALGIKASGVRVYAVGVGDIEDELNNLGSEATTVARASTIQGLSELTEQILQTLDDDVKGIVLCTGVKDATRACKLDVLVGFDVAAQNIFAAQRSLDLKVSTILQRITQMQPISCTSGQVPSIQVGMLAMDSASEPVQLDFTNRHTELLEPFRALRNRGPFVLNGATIKAYTKRLKNQPSDSIKVVIHLTDGLDVQYNVLKEQVELMRSAGVSSFILVALERVPRFEDAVLLEFGRGFRYTRPLRVNLMDLDYELLEELDNIAERECCSVPCKCNGQRGDRGAVGVPGPKGQSGGPGFSGHPGDEGGPGERGPPGVNGTQGFQGCPGQRGVKGSRGYNGEKGEIGEIGLDGINGEEGTSGVVGPPGDRGNPGQMGPKGAKGQAGDVGQTGIRGDPGTPGRDNSQRGPKGDPGDAGPAGEPGVDGTKGGPGEPGRRGSDGRRGPPGQAGAAGKPGSDGLAGETGIGGPRGPAGPIGSPGIRGEDGNPGPRGPGGLPGPAGEKGRRGAVGRKGEPGDPGPKGVVGPLGSRGEPGEDGRDGFGVPGPKGRKGDEGFPGFSGPKGEAGDIGSKGGTGPRGNNGQRGTSGGRGGPGQKGDSGDPGPYGLKGPRGVGAVQCDLVKKIRDNCPCCYGAQECPLYPTELAFALDSSDGVSRSVFNNMRDTVLRLVSDITIAESNCPRGARVALALYNNEVTTEIRFGDSQKKRALVERVQGLQAQQTRKPRSLETAMNFIAQNTFKRVRSGFLVRKVAVFFVNGPVTVTQEFSAAALRLYDAGIASVFLLNREDRQLTRALQLNNTALAQIIVLPSPGSAEYNNAIKKIMTCHICLDFCAPDQICDYIPPRGVRDRRDSTTDLDIDMAFILDSSESTWPSVFLEIKQYVALMIEQLEMSPEPTSTTHHARVALVQHAPYEYLHNGSGIPIRVAFGLTDHNSPNSVRSFLQDKVHQLEGGRALAAALEGTVEHVFEKAPHSRHLKILVLLVTGPVELHEKRIIKAATEVKCKGYFIVVMAVGKLFSSGDVRVLAQVASEPSDVFFKRVDRPSGFYDDHIQTFARLLPKYLGLENAFYLSPEVSKKCQWYQSDQPHKVPFTLPQTEEKHQKHYGQQEVHDTKHKETGMEELHLVNVTSSGFSLQWLSGDSEATHEVTVTRLKDHSLVLRKNVTGSHLSITELEAAQTYHVVVNTHNVNGHVASTYKGIVPTKSAHPKVLTVSDVMGIVPTAPLSKPETKSAEQKIVNASEMIGLMFTAPLSNPEIKSAEQKVITPSEVMEIGSSAPLSKPEIKTAEQVVLAPSEVMGMVSSAPLSNPEILAEYKASDKHVKAVLPPAPAPAAVHSSVDICKLPKEEGSCAKFVLKWHYDPLSGNCTRFWYGGCGGNQNRFDTQDECEKACGKTAPVKEGIIAAVKT</sequence>
<keyword evidence="3" id="KW-0272">Extracellular matrix</keyword>
<feature type="domain" description="VWFA" evidence="11">
    <location>
        <begin position="2216"/>
        <end position="2357"/>
    </location>
</feature>
<evidence type="ECO:0000256" key="1">
    <source>
        <dbReference type="ARBA" id="ARBA00004498"/>
    </source>
</evidence>
<dbReference type="SUPFAM" id="SSF53300">
    <property type="entry name" value="vWA-like"/>
    <property type="match status" value="11"/>
</dbReference>
<dbReference type="InterPro" id="IPR036465">
    <property type="entry name" value="vWFA_dom_sf"/>
</dbReference>
<dbReference type="FunFam" id="4.10.410.10:FF:000040">
    <property type="entry name" value="Serine protease inhibitor, putative"/>
    <property type="match status" value="1"/>
</dbReference>
<dbReference type="InterPro" id="IPR002035">
    <property type="entry name" value="VWF_A"/>
</dbReference>
<dbReference type="InterPro" id="IPR036880">
    <property type="entry name" value="Kunitz_BPTI_sf"/>
</dbReference>
<dbReference type="PRINTS" id="PR00453">
    <property type="entry name" value="VWFADOMAIN"/>
</dbReference>
<dbReference type="Pfam" id="PF00092">
    <property type="entry name" value="VWA"/>
    <property type="match status" value="10"/>
</dbReference>
<feature type="domain" description="VWFA" evidence="11">
    <location>
        <begin position="1053"/>
        <end position="1229"/>
    </location>
</feature>
<dbReference type="InterPro" id="IPR020901">
    <property type="entry name" value="Prtase_inh_Kunz-CS"/>
</dbReference>
<dbReference type="SUPFAM" id="SSF57362">
    <property type="entry name" value="BPTI-like"/>
    <property type="match status" value="1"/>
</dbReference>
<keyword evidence="5" id="KW-0677">Repeat</keyword>
<feature type="domain" description="VWFA" evidence="11">
    <location>
        <begin position="847"/>
        <end position="1019"/>
    </location>
</feature>
<feature type="chain" id="PRO_5042909232" description="Collagen alpha-3(VI) chain" evidence="10">
    <location>
        <begin position="31"/>
        <end position="2982"/>
    </location>
</feature>
<evidence type="ECO:0000256" key="4">
    <source>
        <dbReference type="ARBA" id="ARBA00022729"/>
    </source>
</evidence>
<dbReference type="FunFam" id="3.40.50.410:FF:000003">
    <property type="entry name" value="Collagen type VI alpha 3 chain"/>
    <property type="match status" value="8"/>
</dbReference>
<dbReference type="CDD" id="cd22629">
    <property type="entry name" value="Kunitz_collagen_alpha3_VI"/>
    <property type="match status" value="1"/>
</dbReference>
<feature type="domain" description="VWFA" evidence="11">
    <location>
        <begin position="1253"/>
        <end position="1429"/>
    </location>
</feature>
<reference evidence="13 14" key="1">
    <citation type="submission" date="2024-02" db="EMBL/GenBank/DDBJ databases">
        <title>Chromosome-level genome assembly of the Eurasian Minnow (Phoxinus phoxinus).</title>
        <authorList>
            <person name="Oriowo T.O."/>
            <person name="Martin S."/>
            <person name="Stange M."/>
            <person name="Chrysostomakis Y."/>
            <person name="Brown T."/>
            <person name="Winkler S."/>
            <person name="Kukowka S."/>
            <person name="Myers E.W."/>
            <person name="Bohne A."/>
        </authorList>
    </citation>
    <scope>NUCLEOTIDE SEQUENCE [LARGE SCALE GENOMIC DNA]</scope>
    <source>
        <strain evidence="13">ZFMK-TIS-60720</strain>
        <tissue evidence="13">Whole Organism</tissue>
    </source>
</reference>
<keyword evidence="2" id="KW-0964">Secreted</keyword>
<dbReference type="PRINTS" id="PR00759">
    <property type="entry name" value="BASICPTASE"/>
</dbReference>
<dbReference type="GO" id="GO:0004867">
    <property type="term" value="F:serine-type endopeptidase inhibitor activity"/>
    <property type="evidence" value="ECO:0007669"/>
    <property type="project" value="InterPro"/>
</dbReference>
<feature type="region of interest" description="Disordered" evidence="9">
    <location>
        <begin position="1855"/>
        <end position="2181"/>
    </location>
</feature>
<evidence type="ECO:0000256" key="3">
    <source>
        <dbReference type="ARBA" id="ARBA00022530"/>
    </source>
</evidence>
<gene>
    <name evidence="13" type="ORF">R3I93_005132</name>
</gene>
<evidence type="ECO:0000256" key="10">
    <source>
        <dbReference type="SAM" id="SignalP"/>
    </source>
</evidence>
<dbReference type="PROSITE" id="PS50234">
    <property type="entry name" value="VWFA"/>
    <property type="match status" value="10"/>
</dbReference>
<keyword evidence="6" id="KW-0130">Cell adhesion</keyword>
<dbReference type="EMBL" id="JAYKXH010000005">
    <property type="protein sequence ID" value="KAK7169037.1"/>
    <property type="molecule type" value="Genomic_DNA"/>
</dbReference>
<dbReference type="PANTHER" id="PTHR24020">
    <property type="entry name" value="COLLAGEN ALPHA"/>
    <property type="match status" value="1"/>
</dbReference>
<feature type="compositionally biased region" description="Gly residues" evidence="9">
    <location>
        <begin position="2036"/>
        <end position="2045"/>
    </location>
</feature>
<feature type="domain" description="VWFA" evidence="11">
    <location>
        <begin position="38"/>
        <end position="211"/>
    </location>
</feature>
<feature type="domain" description="BPTI/Kunitz inhibitor" evidence="12">
    <location>
        <begin position="2916"/>
        <end position="2966"/>
    </location>
</feature>
<feature type="domain" description="VWFA" evidence="11">
    <location>
        <begin position="649"/>
        <end position="821"/>
    </location>
</feature>
<keyword evidence="8" id="KW-1015">Disulfide bond</keyword>
<feature type="compositionally biased region" description="Basic and acidic residues" evidence="9">
    <location>
        <begin position="2008"/>
        <end position="2017"/>
    </location>
</feature>
<feature type="domain" description="VWFA" evidence="11">
    <location>
        <begin position="239"/>
        <end position="416"/>
    </location>
</feature>
<feature type="domain" description="VWFA" evidence="11">
    <location>
        <begin position="1454"/>
        <end position="1630"/>
    </location>
</feature>
<evidence type="ECO:0000259" key="11">
    <source>
        <dbReference type="PROSITE" id="PS50234"/>
    </source>
</evidence>
<dbReference type="FunFam" id="3.40.50.410:FF:000021">
    <property type="entry name" value="Collagen, type VI, alpha 3"/>
    <property type="match status" value="1"/>
</dbReference>
<evidence type="ECO:0000256" key="2">
    <source>
        <dbReference type="ARBA" id="ARBA00022525"/>
    </source>
</evidence>
<organism evidence="13 14">
    <name type="scientific">Phoxinus phoxinus</name>
    <name type="common">Eurasian minnow</name>
    <dbReference type="NCBI Taxonomy" id="58324"/>
    <lineage>
        <taxon>Eukaryota</taxon>
        <taxon>Metazoa</taxon>
        <taxon>Chordata</taxon>
        <taxon>Craniata</taxon>
        <taxon>Vertebrata</taxon>
        <taxon>Euteleostomi</taxon>
        <taxon>Actinopterygii</taxon>
        <taxon>Neopterygii</taxon>
        <taxon>Teleostei</taxon>
        <taxon>Ostariophysi</taxon>
        <taxon>Cypriniformes</taxon>
        <taxon>Leuciscidae</taxon>
        <taxon>Phoxininae</taxon>
        <taxon>Phoxinus</taxon>
    </lineage>
</organism>
<feature type="signal peptide" evidence="10">
    <location>
        <begin position="1"/>
        <end position="30"/>
    </location>
</feature>
<evidence type="ECO:0000256" key="6">
    <source>
        <dbReference type="ARBA" id="ARBA00022889"/>
    </source>
</evidence>
<dbReference type="FunFam" id="3.40.50.410:FF:000016">
    <property type="entry name" value="Collagen type VI alpha 3 chain"/>
    <property type="match status" value="1"/>
</dbReference>
<dbReference type="Proteomes" id="UP001364617">
    <property type="component" value="Unassembled WGS sequence"/>
</dbReference>
<protein>
    <recommendedName>
        <fullName evidence="15">Collagen alpha-3(VI) chain</fullName>
    </recommendedName>
</protein>
<feature type="compositionally biased region" description="Low complexity" evidence="9">
    <location>
        <begin position="2019"/>
        <end position="2029"/>
    </location>
</feature>
<dbReference type="SMART" id="SM00131">
    <property type="entry name" value="KU"/>
    <property type="match status" value="1"/>
</dbReference>
<dbReference type="Gene3D" id="3.40.50.410">
    <property type="entry name" value="von Willebrand factor, type A domain"/>
    <property type="match status" value="10"/>
</dbReference>
<dbReference type="InterPro" id="IPR002223">
    <property type="entry name" value="Kunitz_BPTI"/>
</dbReference>
<keyword evidence="14" id="KW-1185">Reference proteome</keyword>
<comment type="subcellular location">
    <subcellularLocation>
        <location evidence="1">Secreted</location>
        <location evidence="1">Extracellular space</location>
        <location evidence="1">Extracellular matrix</location>
    </subcellularLocation>
</comment>
<dbReference type="CDD" id="cd01450">
    <property type="entry name" value="vWFA_subfamily_ECM"/>
    <property type="match status" value="2"/>
</dbReference>
<evidence type="ECO:0000313" key="13">
    <source>
        <dbReference type="EMBL" id="KAK7169037.1"/>
    </source>
</evidence>
<evidence type="ECO:0000256" key="5">
    <source>
        <dbReference type="ARBA" id="ARBA00022737"/>
    </source>
</evidence>
<dbReference type="InterPro" id="IPR050525">
    <property type="entry name" value="ECM_Assembly_Org"/>
</dbReference>
<dbReference type="PROSITE" id="PS50279">
    <property type="entry name" value="BPTI_KUNITZ_2"/>
    <property type="match status" value="1"/>
</dbReference>
<dbReference type="Pfam" id="PF00014">
    <property type="entry name" value="Kunitz_BPTI"/>
    <property type="match status" value="1"/>
</dbReference>
<keyword evidence="7" id="KW-0176">Collagen</keyword>
<evidence type="ECO:0000256" key="7">
    <source>
        <dbReference type="ARBA" id="ARBA00023119"/>
    </source>
</evidence>
<proteinExistence type="predicted"/>
<dbReference type="PANTHER" id="PTHR24020:SF13">
    <property type="entry name" value="COLLAGEN ALPHA-3(VI) CHAIN"/>
    <property type="match status" value="1"/>
</dbReference>
<feature type="compositionally biased region" description="Gly residues" evidence="9">
    <location>
        <begin position="2158"/>
        <end position="2170"/>
    </location>
</feature>
<dbReference type="GO" id="GO:0007155">
    <property type="term" value="P:cell adhesion"/>
    <property type="evidence" value="ECO:0007669"/>
    <property type="project" value="UniProtKB-KW"/>
</dbReference>
<dbReference type="Gene3D" id="4.10.410.10">
    <property type="entry name" value="Pancreatic trypsin inhibitor Kunitz domain"/>
    <property type="match status" value="1"/>
</dbReference>
<accession>A0AAN9DDD1</accession>
<dbReference type="SMART" id="SM00327">
    <property type="entry name" value="VWA"/>
    <property type="match status" value="10"/>
</dbReference>
<feature type="domain" description="VWFA" evidence="11">
    <location>
        <begin position="448"/>
        <end position="620"/>
    </location>
</feature>
<feature type="compositionally biased region" description="Low complexity" evidence="9">
    <location>
        <begin position="1989"/>
        <end position="1999"/>
    </location>
</feature>
<evidence type="ECO:0000256" key="9">
    <source>
        <dbReference type="SAM" id="MobiDB-lite"/>
    </source>
</evidence>
<dbReference type="GO" id="GO:0005581">
    <property type="term" value="C:collagen trimer"/>
    <property type="evidence" value="ECO:0007669"/>
    <property type="project" value="UniProtKB-KW"/>
</dbReference>
<feature type="domain" description="VWFA" evidence="11">
    <location>
        <begin position="2434"/>
        <end position="2632"/>
    </location>
</feature>
<evidence type="ECO:0000256" key="8">
    <source>
        <dbReference type="ARBA" id="ARBA00023157"/>
    </source>
</evidence>
<keyword evidence="4 10" id="KW-0732">Signal</keyword>
<evidence type="ECO:0000259" key="12">
    <source>
        <dbReference type="PROSITE" id="PS50279"/>
    </source>
</evidence>
<name>A0AAN9DDD1_9TELE</name>
<feature type="compositionally biased region" description="Gly residues" evidence="9">
    <location>
        <begin position="2143"/>
        <end position="2152"/>
    </location>
</feature>
<evidence type="ECO:0008006" key="15">
    <source>
        <dbReference type="Google" id="ProtNLM"/>
    </source>
</evidence>